<keyword evidence="5 7" id="KW-0906">Nuclear pore complex</keyword>
<dbReference type="InterPro" id="IPR007252">
    <property type="entry name" value="Nup84/Nup107"/>
</dbReference>
<organism evidence="9">
    <name type="scientific">Phaffia rhodozyma</name>
    <name type="common">Yeast</name>
    <name type="synonym">Xanthophyllomyces dendrorhous</name>
    <dbReference type="NCBI Taxonomy" id="264483"/>
    <lineage>
        <taxon>Eukaryota</taxon>
        <taxon>Fungi</taxon>
        <taxon>Dikarya</taxon>
        <taxon>Basidiomycota</taxon>
        <taxon>Agaricomycotina</taxon>
        <taxon>Tremellomycetes</taxon>
        <taxon>Cystofilobasidiales</taxon>
        <taxon>Mrakiaceae</taxon>
        <taxon>Phaffia</taxon>
    </lineage>
</organism>
<keyword evidence="1 7" id="KW-0813">Transport</keyword>
<keyword evidence="2" id="KW-0509">mRNA transport</keyword>
<evidence type="ECO:0000256" key="5">
    <source>
        <dbReference type="ARBA" id="ARBA00023132"/>
    </source>
</evidence>
<dbReference type="Gene3D" id="1.10.3450.20">
    <property type="match status" value="1"/>
</dbReference>
<evidence type="ECO:0000256" key="7">
    <source>
        <dbReference type="RuleBase" id="RU365072"/>
    </source>
</evidence>
<dbReference type="SMR" id="A0A0F7SER7"/>
<evidence type="ECO:0000256" key="4">
    <source>
        <dbReference type="ARBA" id="ARBA00023010"/>
    </source>
</evidence>
<reference evidence="9" key="1">
    <citation type="submission" date="2014-08" db="EMBL/GenBank/DDBJ databases">
        <authorList>
            <person name="Sharma Rahul"/>
            <person name="Thines Marco"/>
        </authorList>
    </citation>
    <scope>NUCLEOTIDE SEQUENCE</scope>
</reference>
<dbReference type="EMBL" id="LN483167">
    <property type="protein sequence ID" value="CDZ96991.1"/>
    <property type="molecule type" value="Genomic_DNA"/>
</dbReference>
<keyword evidence="6 7" id="KW-0539">Nucleus</keyword>
<dbReference type="GO" id="GO:0006606">
    <property type="term" value="P:protein import into nucleus"/>
    <property type="evidence" value="ECO:0007669"/>
    <property type="project" value="TreeGrafter"/>
</dbReference>
<sequence>MDVASSSAEPFQAFASILSSCSLAGPSGAKQSSPELDDLLDDQRGLGIRFASVLEEMVAAKLSPTATQITTEEEIQSLSLELSAWKLMHSLLSDRLRPPSPTVSPQELLNHNPYTPPLTVIQHIISEDTELAEWVLIHRHFMTPDPWRSPFGMVERREGGWVASKAALKRGKVTAGGPRQKDLVRALDPDAPVRQVGVRGGGELAPEDHNHTLSLLPALFTYLRYGLSDECAALCRANDQSWLGASLVGGGSGWWVSGLNEKDEAGMDVEDQEIQGDMNDAEVGNRNRTLWKKIGRAVATNDKLPVYERALYGILTGYLPAVLPVCRSWEDHVWARINARIEDRIDRKLKELGGFWAEELGVPESGEGESEGGKSSGLEEVFKSVMQIERDGVAAAARDPYRMAMMYIILGRTDILFSQFADSVPRIKQSVAPHLYSQLLRFFAHLVLYLRLLDKSPPVEFANIILQAYLDVLEKEGRTELVAVYAGSLGERHAEESYSRFLKDMNPRVSKEEKSVALFRAKENGLDLVEVAKITVRLIMGEAFIALPGLEHPEPDITDFDTNVIEGGQDWILIRSLEWLTVSDETFPEALIQSNALVRYFLASGKVHAAKELLLELPRKLLDFSIKHASSPSSSSSVLGDEPEGESELSSFANEYLQHIELFEVLGALTKCVEMMTTRPRAGTLKIDQLEWQKNFTSLVDRAYTSTLDLLKSDWLRLGLDAESEEESQRSIELARVRHLFVPELVFRVHTLLVDTRDIIPQNLGKALELPVLLANEETKLYVEFIPLPNSNTRNRLADYLDLVSQTSMACLQDQKPDREGLGGPRPDDPFRAPLSFAQVVRGLSS</sequence>
<dbReference type="Pfam" id="PF04121">
    <property type="entry name" value="Nup84_Nup100"/>
    <property type="match status" value="1"/>
</dbReference>
<accession>A0A0F7SER7</accession>
<dbReference type="GO" id="GO:0006406">
    <property type="term" value="P:mRNA export from nucleus"/>
    <property type="evidence" value="ECO:0007669"/>
    <property type="project" value="TreeGrafter"/>
</dbReference>
<protein>
    <recommendedName>
        <fullName evidence="7">Nuclear pore complex protein</fullName>
    </recommendedName>
</protein>
<dbReference type="GO" id="GO:0017056">
    <property type="term" value="F:structural constituent of nuclear pore"/>
    <property type="evidence" value="ECO:0007669"/>
    <property type="project" value="UniProtKB-UniRule"/>
</dbReference>
<evidence type="ECO:0000256" key="6">
    <source>
        <dbReference type="ARBA" id="ARBA00023242"/>
    </source>
</evidence>
<name>A0A0F7SER7_PHARH</name>
<keyword evidence="4 7" id="KW-0811">Translocation</keyword>
<proteinExistence type="inferred from homology"/>
<dbReference type="GO" id="GO:0031080">
    <property type="term" value="C:nuclear pore outer ring"/>
    <property type="evidence" value="ECO:0007669"/>
    <property type="project" value="TreeGrafter"/>
</dbReference>
<evidence type="ECO:0000256" key="8">
    <source>
        <dbReference type="SAM" id="MobiDB-lite"/>
    </source>
</evidence>
<feature type="region of interest" description="Disordered" evidence="8">
    <location>
        <begin position="814"/>
        <end position="833"/>
    </location>
</feature>
<dbReference type="GO" id="GO:0031965">
    <property type="term" value="C:nuclear membrane"/>
    <property type="evidence" value="ECO:0007669"/>
    <property type="project" value="UniProtKB-SubCell"/>
</dbReference>
<evidence type="ECO:0000256" key="1">
    <source>
        <dbReference type="ARBA" id="ARBA00022448"/>
    </source>
</evidence>
<keyword evidence="7" id="KW-0472">Membrane</keyword>
<feature type="compositionally biased region" description="Basic and acidic residues" evidence="8">
    <location>
        <begin position="815"/>
        <end position="831"/>
    </location>
</feature>
<dbReference type="AlphaFoldDB" id="A0A0F7SER7"/>
<evidence type="ECO:0000256" key="3">
    <source>
        <dbReference type="ARBA" id="ARBA00022927"/>
    </source>
</evidence>
<dbReference type="GO" id="GO:0000973">
    <property type="term" value="P:post-transcriptional tethering of RNA polymerase II gene DNA at nuclear periphery"/>
    <property type="evidence" value="ECO:0007669"/>
    <property type="project" value="TreeGrafter"/>
</dbReference>
<dbReference type="PANTHER" id="PTHR13003">
    <property type="entry name" value="NUP107-RELATED"/>
    <property type="match status" value="1"/>
</dbReference>
<comment type="function">
    <text evidence="7">Functions as a component of the nuclear pore complex (NPC).</text>
</comment>
<keyword evidence="3" id="KW-0653">Protein transport</keyword>
<evidence type="ECO:0000256" key="2">
    <source>
        <dbReference type="ARBA" id="ARBA00022816"/>
    </source>
</evidence>
<dbReference type="Gene3D" id="1.20.190.50">
    <property type="match status" value="1"/>
</dbReference>
<evidence type="ECO:0000313" key="9">
    <source>
        <dbReference type="EMBL" id="CDZ96991.1"/>
    </source>
</evidence>
<comment type="subunit">
    <text evidence="7">Part of the nuclear pore complex (NPC).</text>
</comment>
<comment type="subcellular location">
    <subcellularLocation>
        <location evidence="7">Nucleus</location>
        <location evidence="7">Nuclear pore complex</location>
    </subcellularLocation>
    <subcellularLocation>
        <location evidence="7">Nucleus membrane</location>
    </subcellularLocation>
</comment>
<dbReference type="PANTHER" id="PTHR13003:SF2">
    <property type="entry name" value="NUCLEAR PORE COMPLEX PROTEIN NUP107"/>
    <property type="match status" value="1"/>
</dbReference>
<comment type="similarity">
    <text evidence="7">Belongs to the nucleoporin Nup84/Nup107 family.</text>
</comment>